<dbReference type="InterPro" id="IPR018631">
    <property type="entry name" value="AAA-ATPase-like_dom"/>
</dbReference>
<feature type="non-terminal residue" evidence="2">
    <location>
        <position position="1"/>
    </location>
</feature>
<organism evidence="2">
    <name type="scientific">Clastoptera arizonana</name>
    <name type="common">Arizona spittle bug</name>
    <dbReference type="NCBI Taxonomy" id="38151"/>
    <lineage>
        <taxon>Eukaryota</taxon>
        <taxon>Metazoa</taxon>
        <taxon>Ecdysozoa</taxon>
        <taxon>Arthropoda</taxon>
        <taxon>Hexapoda</taxon>
        <taxon>Insecta</taxon>
        <taxon>Pterygota</taxon>
        <taxon>Neoptera</taxon>
        <taxon>Paraneoptera</taxon>
        <taxon>Hemiptera</taxon>
        <taxon>Auchenorrhyncha</taxon>
        <taxon>Cercopoidea</taxon>
        <taxon>Clastopteridae</taxon>
        <taxon>Clastoptera</taxon>
    </lineage>
</organism>
<evidence type="ECO:0000313" key="2">
    <source>
        <dbReference type="EMBL" id="JAS17836.1"/>
    </source>
</evidence>
<protein>
    <recommendedName>
        <fullName evidence="1">AAA-ATPase-like domain-containing protein</fullName>
    </recommendedName>
</protein>
<evidence type="ECO:0000259" key="1">
    <source>
        <dbReference type="Pfam" id="PF09820"/>
    </source>
</evidence>
<dbReference type="PANTHER" id="PTHR34825:SF1">
    <property type="entry name" value="AAA-ATPASE-LIKE DOMAIN-CONTAINING PROTEIN"/>
    <property type="match status" value="1"/>
</dbReference>
<name>A0A1B6CWF1_9HEMI</name>
<feature type="domain" description="AAA-ATPase-like" evidence="1">
    <location>
        <begin position="11"/>
        <end position="179"/>
    </location>
</feature>
<reference evidence="2" key="1">
    <citation type="submission" date="2015-12" db="EMBL/GenBank/DDBJ databases">
        <title>De novo transcriptome assembly of four potential Pierce s Disease insect vectors from Arizona vineyards.</title>
        <authorList>
            <person name="Tassone E.E."/>
        </authorList>
    </citation>
    <scope>NUCLEOTIDE SEQUENCE</scope>
</reference>
<proteinExistence type="predicted"/>
<dbReference type="EMBL" id="GEDC01019462">
    <property type="protein sequence ID" value="JAS17836.1"/>
    <property type="molecule type" value="Transcribed_RNA"/>
</dbReference>
<accession>A0A1B6CWF1</accession>
<dbReference type="AlphaFoldDB" id="A0A1B6CWF1"/>
<sequence>FSIPINAEERNKSLQVFRSLKIYKEHPDFVESYFGKFPVVHLNFRIPQKMLFFSDIYKEFSVMVEQALRRHSYMRLSTNLTSIEREKFTRWCDSGEIYMTRSEINEALVNLVRFLHKHHGTPVFLIIHDFDSILTRIRFWSAGENANSIISFIPGQISKLVNLQDDLVKVVITGVSSVTGRNYLQGFKHCMFLGDHEYTRFFGFTQEEMTLLMSKNHVTIDLDLIRQWYGGYKTHKGLELFNPASVYNFLIARNLSSYWVFESADFRARMYELLKIEVHVDNLFTLFRGDSIQFKFEENFPLIHIQKILRIVEDELQEQDSFLKMFLTYLFENGYLSWVGTSRIRLPNMEVQEEIYRVLTEIIRSKENPHRLKLESLFKEFHGALKFKLPSP</sequence>
<dbReference type="Pfam" id="PF09820">
    <property type="entry name" value="AAA-ATPase_like"/>
    <property type="match status" value="1"/>
</dbReference>
<gene>
    <name evidence="2" type="ORF">g.10306</name>
</gene>
<dbReference type="PANTHER" id="PTHR34825">
    <property type="entry name" value="CONSERVED PROTEIN, WITH A WEAK D-GALACTARATE DEHYDRATASE/ALTRONATE HYDROLASE DOMAIN"/>
    <property type="match status" value="1"/>
</dbReference>